<proteinExistence type="predicted"/>
<accession>A0A6P1KQG1</accession>
<gene>
    <name evidence="2" type="ORF">GSF12_11745</name>
</gene>
<protein>
    <submittedName>
        <fullName evidence="2">Uncharacterized protein</fullName>
    </submittedName>
</protein>
<name>A0A6P1KQG1_FAUOS</name>
<evidence type="ECO:0000256" key="1">
    <source>
        <dbReference type="SAM" id="Phobius"/>
    </source>
</evidence>
<feature type="transmembrane region" description="Helical" evidence="1">
    <location>
        <begin position="33"/>
        <end position="53"/>
    </location>
</feature>
<keyword evidence="1" id="KW-0472">Membrane</keyword>
<dbReference type="EMBL" id="CP047226">
    <property type="protein sequence ID" value="QHG10484.1"/>
    <property type="molecule type" value="Genomic_DNA"/>
</dbReference>
<dbReference type="AlphaFoldDB" id="A0A6P1KQG1"/>
<organism evidence="2">
    <name type="scientific">Faucicola osloensis</name>
    <name type="common">Moraxella osloensis</name>
    <dbReference type="NCBI Taxonomy" id="34062"/>
    <lineage>
        <taxon>Bacteria</taxon>
        <taxon>Pseudomonadati</taxon>
        <taxon>Pseudomonadota</taxon>
        <taxon>Gammaproteobacteria</taxon>
        <taxon>Moraxellales</taxon>
        <taxon>Moraxellaceae</taxon>
        <taxon>Faucicola</taxon>
    </lineage>
</organism>
<keyword evidence="1" id="KW-0812">Transmembrane</keyword>
<sequence>MNQCNDTTQQPNTLETLKTAQNDNHTKVPLLDMVKSILVAVLMIGLLLLISSYHQAHPKNNLQSVAGVIDNNRTTKLQAVKPNRHSLAIFIPKIHGATNPMSATGIKQRHIYSLLPIQSGSNASYGGLIRPNTIAFMVNKSRRLVAFVETRHPFLMGGKTTKLQGGYHA</sequence>
<reference evidence="2" key="1">
    <citation type="journal article" date="2020" name="Microbiol. Resour. Announc.">
        <title>Complete Genome Sequence of Moraxella osloensis Strain YV1, Isolated from an Australian Wastewater Treatment Plant.</title>
        <authorList>
            <person name="Batinovic S."/>
            <person name="Rice D.T.F."/>
            <person name="Seviour R.J."/>
            <person name="Petrovski S."/>
        </authorList>
    </citation>
    <scope>NUCLEOTIDE SEQUENCE</scope>
    <source>
        <strain evidence="2">YV1</strain>
    </source>
</reference>
<keyword evidence="1" id="KW-1133">Transmembrane helix</keyword>
<evidence type="ECO:0000313" key="2">
    <source>
        <dbReference type="EMBL" id="QHG10484.1"/>
    </source>
</evidence>